<dbReference type="PANTHER" id="PTHR43861:SF1">
    <property type="entry name" value="TRANS-ACONITATE 2-METHYLTRANSFERASE"/>
    <property type="match status" value="1"/>
</dbReference>
<name>A0A8X8FV79_9GAMM</name>
<dbReference type="Pfam" id="PF13649">
    <property type="entry name" value="Methyltransf_25"/>
    <property type="match status" value="1"/>
</dbReference>
<dbReference type="PANTHER" id="PTHR43861">
    <property type="entry name" value="TRANS-ACONITATE 2-METHYLTRANSFERASE-RELATED"/>
    <property type="match status" value="1"/>
</dbReference>
<dbReference type="GO" id="GO:0032259">
    <property type="term" value="P:methylation"/>
    <property type="evidence" value="ECO:0007669"/>
    <property type="project" value="UniProtKB-KW"/>
</dbReference>
<protein>
    <submittedName>
        <fullName evidence="4">Class I SAM-dependent methyltransferase</fullName>
    </submittedName>
</protein>
<keyword evidence="1 4" id="KW-0489">Methyltransferase</keyword>
<evidence type="ECO:0000256" key="1">
    <source>
        <dbReference type="ARBA" id="ARBA00022603"/>
    </source>
</evidence>
<keyword evidence="5" id="KW-1185">Reference proteome</keyword>
<reference evidence="4 5" key="1">
    <citation type="submission" date="2020-08" db="EMBL/GenBank/DDBJ databases">
        <title>A Genomic Blueprint of the Chicken Gut Microbiome.</title>
        <authorList>
            <person name="Gilroy R."/>
            <person name="Ravi A."/>
            <person name="Getino M."/>
            <person name="Pursley I."/>
            <person name="Horton D.L."/>
            <person name="Alikhan N.-F."/>
            <person name="Baker D."/>
            <person name="Gharbi K."/>
            <person name="Hall N."/>
            <person name="Watson M."/>
            <person name="Adriaenssens E.M."/>
            <person name="Foster-Nyarko E."/>
            <person name="Jarju S."/>
            <person name="Secka A."/>
            <person name="Antonio M."/>
            <person name="Oren A."/>
            <person name="Chaudhuri R."/>
            <person name="La Ragione R.M."/>
            <person name="Hildebrand F."/>
            <person name="Pallen M.J."/>
        </authorList>
    </citation>
    <scope>NUCLEOTIDE SEQUENCE [LARGE SCALE GENOMIC DNA]</scope>
    <source>
        <strain evidence="4 5">Sa5BUN4</strain>
    </source>
</reference>
<comment type="caution">
    <text evidence="4">The sequence shown here is derived from an EMBL/GenBank/DDBJ whole genome shotgun (WGS) entry which is preliminary data.</text>
</comment>
<dbReference type="AlphaFoldDB" id="A0A8X8FV79"/>
<dbReference type="Proteomes" id="UP000636938">
    <property type="component" value="Unassembled WGS sequence"/>
</dbReference>
<evidence type="ECO:0000256" key="2">
    <source>
        <dbReference type="ARBA" id="ARBA00022679"/>
    </source>
</evidence>
<dbReference type="InterPro" id="IPR041698">
    <property type="entry name" value="Methyltransf_25"/>
</dbReference>
<dbReference type="SUPFAM" id="SSF53335">
    <property type="entry name" value="S-adenosyl-L-methionine-dependent methyltransferases"/>
    <property type="match status" value="1"/>
</dbReference>
<feature type="domain" description="Methyltransferase" evidence="3">
    <location>
        <begin position="45"/>
        <end position="141"/>
    </location>
</feature>
<dbReference type="EMBL" id="JACSQS010000008">
    <property type="protein sequence ID" value="MBD7954441.1"/>
    <property type="molecule type" value="Genomic_DNA"/>
</dbReference>
<dbReference type="InterPro" id="IPR029063">
    <property type="entry name" value="SAM-dependent_MTases_sf"/>
</dbReference>
<evidence type="ECO:0000313" key="4">
    <source>
        <dbReference type="EMBL" id="MBD7954441.1"/>
    </source>
</evidence>
<dbReference type="Gene3D" id="3.40.50.150">
    <property type="entry name" value="Vaccinia Virus protein VP39"/>
    <property type="match status" value="1"/>
</dbReference>
<keyword evidence="2" id="KW-0808">Transferase</keyword>
<dbReference type="RefSeq" id="WP_191770639.1">
    <property type="nucleotide sequence ID" value="NZ_JACSQS010000008.1"/>
</dbReference>
<evidence type="ECO:0000259" key="3">
    <source>
        <dbReference type="Pfam" id="PF13649"/>
    </source>
</evidence>
<dbReference type="GO" id="GO:0008168">
    <property type="term" value="F:methyltransferase activity"/>
    <property type="evidence" value="ECO:0007669"/>
    <property type="project" value="UniProtKB-KW"/>
</dbReference>
<evidence type="ECO:0000313" key="5">
    <source>
        <dbReference type="Proteomes" id="UP000636938"/>
    </source>
</evidence>
<organism evidence="4 5">
    <name type="scientific">Stenotrophomonas lacuserhaii</name>
    <dbReference type="NCBI Taxonomy" id="2760084"/>
    <lineage>
        <taxon>Bacteria</taxon>
        <taxon>Pseudomonadati</taxon>
        <taxon>Pseudomonadota</taxon>
        <taxon>Gammaproteobacteria</taxon>
        <taxon>Lysobacterales</taxon>
        <taxon>Lysobacteraceae</taxon>
        <taxon>Stenotrophomonas</taxon>
    </lineage>
</organism>
<gene>
    <name evidence="4" type="ORF">H9654_09485</name>
</gene>
<accession>A0A8X8FV79</accession>
<dbReference type="CDD" id="cd02440">
    <property type="entry name" value="AdoMet_MTases"/>
    <property type="match status" value="1"/>
</dbReference>
<sequence>MSTGRMYDGSVLQYQDCVEVSACRPVEARCVLHAAGPLTGLDGIDLGCGTGWYGRQMLAGGARRALGVDCTPDMLAQARQLSREGGDVMTFVQGDLRDLRDLRLREEFDIAIASWVFCHATTALELAQMYCAAASVLRPGGTLVAVVNNPAYRLQDGDWSAYGAKAIAQEPHPDADRLTVEFAGEPPIRVVDYQWGTRCHQAAATAAGFGALSWHCPTPDPSDRAAFPQGFWDEYERNPVSTVLRCVKTCGVTEAG</sequence>
<proteinExistence type="predicted"/>